<evidence type="ECO:0000256" key="5">
    <source>
        <dbReference type="SAM" id="MobiDB-lite"/>
    </source>
</evidence>
<proteinExistence type="inferred from homology"/>
<dbReference type="PROSITE" id="PS50159">
    <property type="entry name" value="RIBOSOMAL_S13_2"/>
    <property type="match status" value="1"/>
</dbReference>
<dbReference type="Gene3D" id="4.10.910.10">
    <property type="entry name" value="30s ribosomal protein s13, domain 2"/>
    <property type="match status" value="1"/>
</dbReference>
<dbReference type="Pfam" id="PF00416">
    <property type="entry name" value="Ribosomal_S13"/>
    <property type="match status" value="1"/>
</dbReference>
<evidence type="ECO:0000256" key="4">
    <source>
        <dbReference type="RuleBase" id="RU003830"/>
    </source>
</evidence>
<dbReference type="AlphaFoldDB" id="A0A4Y5T7X7"/>
<evidence type="ECO:0000256" key="3">
    <source>
        <dbReference type="ARBA" id="ARBA00023274"/>
    </source>
</evidence>
<dbReference type="Gene3D" id="1.10.8.50">
    <property type="match status" value="1"/>
</dbReference>
<evidence type="ECO:0000256" key="2">
    <source>
        <dbReference type="ARBA" id="ARBA00022980"/>
    </source>
</evidence>
<dbReference type="GO" id="GO:0005829">
    <property type="term" value="C:cytosol"/>
    <property type="evidence" value="ECO:0007669"/>
    <property type="project" value="TreeGrafter"/>
</dbReference>
<dbReference type="GeneID" id="87707623"/>
<evidence type="ECO:0000313" key="6">
    <source>
        <dbReference type="EMBL" id="QDB64165.1"/>
    </source>
</evidence>
<feature type="region of interest" description="Disordered" evidence="5">
    <location>
        <begin position="96"/>
        <end position="122"/>
    </location>
</feature>
<comment type="similarity">
    <text evidence="1 4">Belongs to the universal ribosomal protein uS13 family.</text>
</comment>
<dbReference type="EMBL" id="MG940857">
    <property type="protein sequence ID" value="QDB64165.1"/>
    <property type="molecule type" value="Genomic_DNA"/>
</dbReference>
<dbReference type="InterPro" id="IPR027437">
    <property type="entry name" value="Rbsml_uS13_C"/>
</dbReference>
<dbReference type="RefSeq" id="YP_011008302.1">
    <property type="nucleotide sequence ID" value="NC_085335.1"/>
</dbReference>
<keyword evidence="3 4" id="KW-0687">Ribonucleoprotein</keyword>
<accession>A0A4Y5T7X7</accession>
<gene>
    <name evidence="6" type="primary">rps13</name>
</gene>
<dbReference type="InterPro" id="IPR001892">
    <property type="entry name" value="Ribosomal_uS13"/>
</dbReference>
<keyword evidence="6" id="KW-0496">Mitochondrion</keyword>
<dbReference type="GO" id="GO:0006412">
    <property type="term" value="P:translation"/>
    <property type="evidence" value="ECO:0007669"/>
    <property type="project" value="InterPro"/>
</dbReference>
<dbReference type="GO" id="GO:0015935">
    <property type="term" value="C:small ribosomal subunit"/>
    <property type="evidence" value="ECO:0007669"/>
    <property type="project" value="TreeGrafter"/>
</dbReference>
<evidence type="ECO:0000256" key="1">
    <source>
        <dbReference type="ARBA" id="ARBA00008080"/>
    </source>
</evidence>
<dbReference type="InterPro" id="IPR010979">
    <property type="entry name" value="Ribosomal_uS13-like_H2TH"/>
</dbReference>
<dbReference type="PANTHER" id="PTHR10871">
    <property type="entry name" value="30S RIBOSOMAL PROTEIN S13/40S RIBOSOMAL PROTEIN S18"/>
    <property type="match status" value="1"/>
</dbReference>
<dbReference type="GO" id="GO:0003735">
    <property type="term" value="F:structural constituent of ribosome"/>
    <property type="evidence" value="ECO:0007669"/>
    <property type="project" value="InterPro"/>
</dbReference>
<protein>
    <submittedName>
        <fullName evidence="6">Ribosomal protein S13</fullName>
    </submittedName>
</protein>
<reference evidence="6" key="1">
    <citation type="submission" date="2018-02" db="EMBL/GenBank/DDBJ databases">
        <title>Mitochondrial genome of the brown alga Ishige okamurae.</title>
        <authorList>
            <person name="Liu F."/>
        </authorList>
    </citation>
    <scope>NUCLEOTIDE SEQUENCE</scope>
</reference>
<sequence length="122" mass="14066">MSYIARTSISEKKTLIRAMMKIYGIGFFHSKVILQKSGLGPDSRVTNLSQVKTLELEKDIYSLGLLLNQELKRDYKKRISLLCEIHSYRGFQHRRGLPVRGQRTHSNGSKRPKFKFNPSLNA</sequence>
<dbReference type="PIRSF" id="PIRSF002134">
    <property type="entry name" value="Ribosomal_S13"/>
    <property type="match status" value="1"/>
</dbReference>
<keyword evidence="2 4" id="KW-0689">Ribosomal protein</keyword>
<geneLocation type="mitochondrion" evidence="6"/>
<name>A0A4Y5T7X7_9PHAE</name>
<organism evidence="6">
    <name type="scientific">Ishige okamurae</name>
    <dbReference type="NCBI Taxonomy" id="233772"/>
    <lineage>
        <taxon>Eukaryota</taxon>
        <taxon>Sar</taxon>
        <taxon>Stramenopiles</taxon>
        <taxon>Ochrophyta</taxon>
        <taxon>PX clade</taxon>
        <taxon>Phaeophyceae</taxon>
        <taxon>Ectocarpales</taxon>
        <taxon>Ishigeaceae</taxon>
        <taxon>Ishige</taxon>
    </lineage>
</organism>
<dbReference type="PANTHER" id="PTHR10871:SF1">
    <property type="entry name" value="SMALL RIBOSOMAL SUBUNIT PROTEIN US13M"/>
    <property type="match status" value="1"/>
</dbReference>
<dbReference type="SUPFAM" id="SSF46946">
    <property type="entry name" value="S13-like H2TH domain"/>
    <property type="match status" value="1"/>
</dbReference>
<dbReference type="GO" id="GO:0003723">
    <property type="term" value="F:RNA binding"/>
    <property type="evidence" value="ECO:0007669"/>
    <property type="project" value="InterPro"/>
</dbReference>